<keyword evidence="3" id="KW-1185">Reference proteome</keyword>
<gene>
    <name evidence="2" type="ORF">GCM10010211_81590</name>
</gene>
<comment type="caution">
    <text evidence="2">The sequence shown here is derived from an EMBL/GenBank/DDBJ whole genome shotgun (WGS) entry which is preliminary data.</text>
</comment>
<feature type="compositionally biased region" description="Low complexity" evidence="1">
    <location>
        <begin position="19"/>
        <end position="30"/>
    </location>
</feature>
<feature type="region of interest" description="Disordered" evidence="1">
    <location>
        <begin position="1"/>
        <end position="36"/>
    </location>
</feature>
<evidence type="ECO:0000313" key="2">
    <source>
        <dbReference type="EMBL" id="GGV01943.1"/>
    </source>
</evidence>
<dbReference type="EMBL" id="BMRP01000074">
    <property type="protein sequence ID" value="GGV01943.1"/>
    <property type="molecule type" value="Genomic_DNA"/>
</dbReference>
<organism evidence="2 3">
    <name type="scientific">Streptomyces albospinus</name>
    <dbReference type="NCBI Taxonomy" id="285515"/>
    <lineage>
        <taxon>Bacteria</taxon>
        <taxon>Bacillati</taxon>
        <taxon>Actinomycetota</taxon>
        <taxon>Actinomycetes</taxon>
        <taxon>Kitasatosporales</taxon>
        <taxon>Streptomycetaceae</taxon>
        <taxon>Streptomyces</taxon>
    </lineage>
</organism>
<evidence type="ECO:0000313" key="3">
    <source>
        <dbReference type="Proteomes" id="UP000654471"/>
    </source>
</evidence>
<proteinExistence type="predicted"/>
<name>A0ABQ2VPC0_9ACTN</name>
<protein>
    <submittedName>
        <fullName evidence="2">Uncharacterized protein</fullName>
    </submittedName>
</protein>
<sequence>MGGPIEGGPPPRKPSAGQTTPRTGPTVTRPSATTDEFNDLLVRADAVPRDDSLALIRRDVEAQAHRPAGGCSDVHVGEEPGFPRSGAGIVESPLGRFDIHPRWAAGDAGV</sequence>
<evidence type="ECO:0000256" key="1">
    <source>
        <dbReference type="SAM" id="MobiDB-lite"/>
    </source>
</evidence>
<feature type="region of interest" description="Disordered" evidence="1">
    <location>
        <begin position="63"/>
        <end position="87"/>
    </location>
</feature>
<reference evidence="3" key="1">
    <citation type="journal article" date="2019" name="Int. J. Syst. Evol. Microbiol.">
        <title>The Global Catalogue of Microorganisms (GCM) 10K type strain sequencing project: providing services to taxonomists for standard genome sequencing and annotation.</title>
        <authorList>
            <consortium name="The Broad Institute Genomics Platform"/>
            <consortium name="The Broad Institute Genome Sequencing Center for Infectious Disease"/>
            <person name="Wu L."/>
            <person name="Ma J."/>
        </authorList>
    </citation>
    <scope>NUCLEOTIDE SEQUENCE [LARGE SCALE GENOMIC DNA]</scope>
    <source>
        <strain evidence="3">JCM 3399</strain>
    </source>
</reference>
<dbReference type="Proteomes" id="UP000654471">
    <property type="component" value="Unassembled WGS sequence"/>
</dbReference>
<accession>A0ABQ2VPC0</accession>